<proteinExistence type="predicted"/>
<name>A0A2D2C1T4_9RHOB</name>
<dbReference type="Gene3D" id="3.40.190.10">
    <property type="entry name" value="Periplasmic binding protein-like II"/>
    <property type="match status" value="2"/>
</dbReference>
<organism evidence="2 3">
    <name type="scientific">Paracoccus yeei</name>
    <dbReference type="NCBI Taxonomy" id="147645"/>
    <lineage>
        <taxon>Bacteria</taxon>
        <taxon>Pseudomonadati</taxon>
        <taxon>Pseudomonadota</taxon>
        <taxon>Alphaproteobacteria</taxon>
        <taxon>Rhodobacterales</taxon>
        <taxon>Paracoccaceae</taxon>
        <taxon>Paracoccus</taxon>
    </lineage>
</organism>
<dbReference type="GeneID" id="78898392"/>
<evidence type="ECO:0000313" key="3">
    <source>
        <dbReference type="Proteomes" id="UP000229314"/>
    </source>
</evidence>
<evidence type="ECO:0000256" key="1">
    <source>
        <dbReference type="ARBA" id="ARBA00022729"/>
    </source>
</evidence>
<gene>
    <name evidence="2" type="ORF">PYTT13_12055</name>
</gene>
<sequence length="354" mass="38986">MASRIIDSATFSRRGTLGLLLGGVAAAAIAPRRGWAASGTVVVSNWGGDWNDRTVRYVEKPLLEDKGFSIVRDLGTEPERKAKLISEKRIRRASADVIHINSSDAFELQKQGVVAELDTARIPNYADTAPELQSPYFVPWLYSGVVIIYDTTKVSEPPKSYAELWDPKWAGKVGLTNQLYFNYMMMAGLVEKGDMTSVEDGKARLERLVADSKPRLYAAHQQLQAGLANGEVEIAVNYKARGLQWAHDGLPLAIQYPEEGAIAVTFGACLTQFAANPDAGYAYLDAMLDPQAMAGLAEASFYAPANTKAALSDDLRQLVDFSAEERAKMRFLDFDYVAQNTAAWLEWWNKSFAV</sequence>
<dbReference type="RefSeq" id="WP_099649272.1">
    <property type="nucleotide sequence ID" value="NZ_CAJGAB010000038.1"/>
</dbReference>
<reference evidence="2 3" key="1">
    <citation type="submission" date="2017-10" db="EMBL/GenBank/DDBJ databases">
        <title>Complete genome sequence of Paracoccus yeei TT13 isolated from human skin.</title>
        <authorList>
            <person name="Lee K."/>
            <person name="Lim J.Y."/>
            <person name="Hwang I."/>
        </authorList>
    </citation>
    <scope>NUCLEOTIDE SEQUENCE [LARGE SCALE GENOMIC DNA]</scope>
    <source>
        <strain evidence="2 3">TT13</strain>
    </source>
</reference>
<evidence type="ECO:0000313" key="2">
    <source>
        <dbReference type="EMBL" id="ATQ56464.1"/>
    </source>
</evidence>
<dbReference type="PANTHER" id="PTHR30006:SF2">
    <property type="entry name" value="ABC TRANSPORTER SUBSTRATE-BINDING PROTEIN"/>
    <property type="match status" value="1"/>
</dbReference>
<dbReference type="PANTHER" id="PTHR30006">
    <property type="entry name" value="THIAMINE-BINDING PERIPLASMIC PROTEIN-RELATED"/>
    <property type="match status" value="1"/>
</dbReference>
<accession>A0A2D2C1T4</accession>
<dbReference type="Pfam" id="PF13343">
    <property type="entry name" value="SBP_bac_6"/>
    <property type="match status" value="1"/>
</dbReference>
<dbReference type="SUPFAM" id="SSF53850">
    <property type="entry name" value="Periplasmic binding protein-like II"/>
    <property type="match status" value="1"/>
</dbReference>
<dbReference type="AlphaFoldDB" id="A0A2D2C1T4"/>
<dbReference type="Proteomes" id="UP000229314">
    <property type="component" value="Chromosome"/>
</dbReference>
<keyword evidence="1" id="KW-0732">Signal</keyword>
<dbReference type="EMBL" id="CP024422">
    <property type="protein sequence ID" value="ATQ56464.1"/>
    <property type="molecule type" value="Genomic_DNA"/>
</dbReference>
<protein>
    <submittedName>
        <fullName evidence="2">ABC transporter substrate-binding protein</fullName>
    </submittedName>
</protein>